<gene>
    <name evidence="1" type="ORF">PDJAM_G00067190</name>
</gene>
<dbReference type="EMBL" id="CM040989">
    <property type="protein sequence ID" value="MCJ8741129.1"/>
    <property type="molecule type" value="Genomic_DNA"/>
</dbReference>
<evidence type="ECO:0000313" key="2">
    <source>
        <dbReference type="Proteomes" id="UP000830395"/>
    </source>
</evidence>
<accession>A0ACC5YZF8</accession>
<organism evidence="1 2">
    <name type="scientific">Pangasius djambal</name>
    <dbReference type="NCBI Taxonomy" id="1691987"/>
    <lineage>
        <taxon>Eukaryota</taxon>
        <taxon>Metazoa</taxon>
        <taxon>Chordata</taxon>
        <taxon>Craniata</taxon>
        <taxon>Vertebrata</taxon>
        <taxon>Euteleostomi</taxon>
        <taxon>Actinopterygii</taxon>
        <taxon>Neopterygii</taxon>
        <taxon>Teleostei</taxon>
        <taxon>Ostariophysi</taxon>
        <taxon>Siluriformes</taxon>
        <taxon>Pangasiidae</taxon>
        <taxon>Pangasius</taxon>
    </lineage>
</organism>
<keyword evidence="2" id="KW-1185">Reference proteome</keyword>
<evidence type="ECO:0000313" key="1">
    <source>
        <dbReference type="EMBL" id="MCJ8741129.1"/>
    </source>
</evidence>
<dbReference type="Proteomes" id="UP000830395">
    <property type="component" value="Chromosome 15"/>
</dbReference>
<proteinExistence type="predicted"/>
<protein>
    <submittedName>
        <fullName evidence="1">Uncharacterized protein</fullName>
    </submittedName>
</protein>
<comment type="caution">
    <text evidence="1">The sequence shown here is derived from an EMBL/GenBank/DDBJ whole genome shotgun (WGS) entry which is preliminary data.</text>
</comment>
<name>A0ACC5YZF8_9TELE</name>
<reference evidence="1" key="1">
    <citation type="submission" date="2020-02" db="EMBL/GenBank/DDBJ databases">
        <title>Genome sequencing of the panga catfish, Pangasius djambal.</title>
        <authorList>
            <person name="Wen M."/>
            <person name="Zahm M."/>
            <person name="Roques C."/>
            <person name="Cabau C."/>
            <person name="Klopp C."/>
            <person name="Donnadieu C."/>
            <person name="Jouanno E."/>
            <person name="Avarre J.-C."/>
            <person name="Campet M."/>
            <person name="Ha T."/>
            <person name="Dugue R."/>
            <person name="Lampietro C."/>
            <person name="Louis A."/>
            <person name="Herpin A."/>
            <person name="Echchiki A."/>
            <person name="Berthelot C."/>
            <person name="Parey E."/>
            <person name="Roest-Crollius H."/>
            <person name="Braasch I."/>
            <person name="Postlethwait J.H."/>
            <person name="Bobe J."/>
            <person name="Montfort J."/>
            <person name="Bouchez O."/>
            <person name="Begum T."/>
            <person name="Schartl M."/>
            <person name="Gustiano R."/>
            <person name="Guiguen Y."/>
        </authorList>
    </citation>
    <scope>NUCLEOTIDE SEQUENCE</scope>
    <source>
        <strain evidence="1">Pdj_M5554</strain>
    </source>
</reference>
<sequence>MEGKRNTTRVRMRAWTPASGYSSPPSPVSSQLSWDEGRDEDFQSQMDENGIIGLRETQGELEQEDEVVLEDEEDMFSDVGTPEPEEGPPPALEDLSCHLSELLDSEPLSQPIRDACLSPTHNDVEYSVSLEDWSDDNDDDDDDDEEEKLDEKDQESFNIRRPIPHSRPHRDLVSGITIDEIEEIKTHRDESNPLQRNIDLQDNWMASDGVTCHEGMDNNNNSDIATLETRTPSQNSCDERRHVSSSPSLKSAPQTHIHPYLPELTLQEAASNGRIEAETFAELGGSNSSRLSHSPRTYQPVRLPQEEEPASALSIFESENVSPELEQKSSGPRQNHHQSPVSSARNTNSTPQEDHLSSSSTQPTVKDSTYGRLRHHKNRSKTSHTDVNDVRKGQLSHPLPDFSKVEPRVRIPKSSYKPPKSRKPPHKEDSKPEAPVVFRSPADIVRESLLSKSEGPSDTAVSQKPLNTTMPEEFRCPLQASTMVQQLQEDYNRLLTKYAEAENTIDRLRLEAKVCLHSDLPNPSQPALSGVLKEGSKVMTLSFPQAQRAELGTDAVQLTQQRLSSATRGTPIRPSSVDSFTSSWHESLAATPLTEALSKQMARFQLQVNDFAKLLKSQRLKPYEQTQGLSQLAQGQESIERAYIAAREKHQQLQRQTGGKSGPFDPDRELESLIFQTGIQLEELKEWIEQAEHNQLTEPTPGDPPHALQPCASLKETEPQPENLASTAHAEVMVGLEVSSVSGESDGDREEGEEDMLPSVLRPLNHKHQHVEKDFSDLMDHYHNFRDLSKLLDRDQGEVDYNSLELRDYSPHPTSTDRIEIEQQWRNKDDRDQNKPLPMADSLSGPSCSSHVCNSMETLPEASVPASALPRKQGSARRAAGSVKSHSSLGERAALGRRASKENDRALRSQLQDGVVTPETDSGFMGSESSRLTPAAQSPVQQRTAVRATRPSVAQEKGRINPKSSSPAHIQPSSDPSRTHAIASGGAPGSLGRRGEARMQHIPSSSTSSSPLRWPSTPLQPWPSSGISELEQQSECAHSLSEDGTRQGDQHTQPSNQGLSFLRSSSLTAPYHHGDHLKAQSSGQLANHHEAIESLQAEVHRLREHLEGTLRTASPPHRVRVPPSPSKDMRDHTPPYTSTPHPRQRDFRSLERKTASKREPRDSGGTVKGEQERTIPRRRSASVPRLRPEPDTSTDSEHTQSEDMTPKHIPASLLMAHTTRRARTETGRSPRTHANRQKRSISADRSDVRNDETEGRGRPVTLCSSCLARHNRTSGCQARNVSSPSHTHYYSNHCPLCGAAKRETVPPPAIQSSMQKEIRPVRSTHMQPGGVYLAVAPPPPVIGSVPVLQCVPVCPSVLYYSSPVVSTSYQKPLYITLSEGKGYGGHRRRSQSVDAQRSLNRSLGRAIATASSMREMSQRMVHSLSSGLHHMSPLSKSCTY</sequence>